<protein>
    <submittedName>
        <fullName evidence="1">Uncharacterized protein</fullName>
    </submittedName>
</protein>
<dbReference type="EMBL" id="JAWDGP010005845">
    <property type="protein sequence ID" value="KAK3750825.1"/>
    <property type="molecule type" value="Genomic_DNA"/>
</dbReference>
<sequence length="75" mass="8502">MELSAKSGDVPHCSSKKPVAFHNPAKVTPHHNVLLEPEAFFRPSNVPFIYRLMFQSLVFKQRGTASYSRWLVSGE</sequence>
<organism evidence="1 2">
    <name type="scientific">Elysia crispata</name>
    <name type="common">lettuce slug</name>
    <dbReference type="NCBI Taxonomy" id="231223"/>
    <lineage>
        <taxon>Eukaryota</taxon>
        <taxon>Metazoa</taxon>
        <taxon>Spiralia</taxon>
        <taxon>Lophotrochozoa</taxon>
        <taxon>Mollusca</taxon>
        <taxon>Gastropoda</taxon>
        <taxon>Heterobranchia</taxon>
        <taxon>Euthyneura</taxon>
        <taxon>Panpulmonata</taxon>
        <taxon>Sacoglossa</taxon>
        <taxon>Placobranchoidea</taxon>
        <taxon>Plakobranchidae</taxon>
        <taxon>Elysia</taxon>
    </lineage>
</organism>
<evidence type="ECO:0000313" key="1">
    <source>
        <dbReference type="EMBL" id="KAK3750825.1"/>
    </source>
</evidence>
<gene>
    <name evidence="1" type="ORF">RRG08_009041</name>
</gene>
<evidence type="ECO:0000313" key="2">
    <source>
        <dbReference type="Proteomes" id="UP001283361"/>
    </source>
</evidence>
<dbReference type="Proteomes" id="UP001283361">
    <property type="component" value="Unassembled WGS sequence"/>
</dbReference>
<keyword evidence="2" id="KW-1185">Reference proteome</keyword>
<name>A0AAE0YNI6_9GAST</name>
<dbReference type="AlphaFoldDB" id="A0AAE0YNI6"/>
<comment type="caution">
    <text evidence="1">The sequence shown here is derived from an EMBL/GenBank/DDBJ whole genome shotgun (WGS) entry which is preliminary data.</text>
</comment>
<accession>A0AAE0YNI6</accession>
<proteinExistence type="predicted"/>
<reference evidence="1" key="1">
    <citation type="journal article" date="2023" name="G3 (Bethesda)">
        <title>A reference genome for the long-term kleptoplast-retaining sea slug Elysia crispata morphotype clarki.</title>
        <authorList>
            <person name="Eastman K.E."/>
            <person name="Pendleton A.L."/>
            <person name="Shaikh M.A."/>
            <person name="Suttiyut T."/>
            <person name="Ogas R."/>
            <person name="Tomko P."/>
            <person name="Gavelis G."/>
            <person name="Widhalm J.R."/>
            <person name="Wisecaver J.H."/>
        </authorList>
    </citation>
    <scope>NUCLEOTIDE SEQUENCE</scope>
    <source>
        <strain evidence="1">ECLA1</strain>
    </source>
</reference>